<dbReference type="CDD" id="cd11718">
    <property type="entry name" value="THUMP_SPOUT"/>
    <property type="match status" value="1"/>
</dbReference>
<dbReference type="GO" id="GO:0052837">
    <property type="term" value="P:thiazole biosynthetic process"/>
    <property type="evidence" value="ECO:0007669"/>
    <property type="project" value="TreeGrafter"/>
</dbReference>
<dbReference type="SUPFAM" id="SSF143437">
    <property type="entry name" value="THUMP domain-like"/>
    <property type="match status" value="1"/>
</dbReference>
<name>A8AC59_IGNH4</name>
<keyword evidence="1" id="KW-0694">RNA-binding</keyword>
<evidence type="ECO:0000313" key="5">
    <source>
        <dbReference type="Proteomes" id="UP000000262"/>
    </source>
</evidence>
<dbReference type="GO" id="GO:0005829">
    <property type="term" value="C:cytosol"/>
    <property type="evidence" value="ECO:0007669"/>
    <property type="project" value="TreeGrafter"/>
</dbReference>
<evidence type="ECO:0000256" key="1">
    <source>
        <dbReference type="PROSITE-ProRule" id="PRU00529"/>
    </source>
</evidence>
<dbReference type="InterPro" id="IPR050102">
    <property type="entry name" value="tRNA_sulfurtransferase_ThiI"/>
</dbReference>
<dbReference type="AlphaFoldDB" id="A8AC59"/>
<dbReference type="OrthoDB" id="64018at2157"/>
<evidence type="ECO:0000313" key="4">
    <source>
        <dbReference type="EMBL" id="ABU82511.1"/>
    </source>
</evidence>
<dbReference type="GO" id="GO:0003723">
    <property type="term" value="F:RNA binding"/>
    <property type="evidence" value="ECO:0007669"/>
    <property type="project" value="UniProtKB-UniRule"/>
</dbReference>
<accession>A8AC59</accession>
<dbReference type="EMBL" id="CP000816">
    <property type="protein sequence ID" value="ABU82511.1"/>
    <property type="molecule type" value="Genomic_DNA"/>
</dbReference>
<dbReference type="PROSITE" id="PS51165">
    <property type="entry name" value="THUMP"/>
    <property type="match status" value="1"/>
</dbReference>
<dbReference type="PhylomeDB" id="A8AC59"/>
<dbReference type="Gene3D" id="3.30.2130.30">
    <property type="match status" value="1"/>
</dbReference>
<dbReference type="InterPro" id="IPR025849">
    <property type="entry name" value="MJ0421-like_SPOUT_MTase"/>
</dbReference>
<dbReference type="InterPro" id="IPR041730">
    <property type="entry name" value="MJ0421-like_THUMP"/>
</dbReference>
<dbReference type="RefSeq" id="WP_012123475.1">
    <property type="nucleotide sequence ID" value="NC_009776.1"/>
</dbReference>
<dbReference type="SUPFAM" id="SSF75217">
    <property type="entry name" value="alpha/beta knot"/>
    <property type="match status" value="1"/>
</dbReference>
<dbReference type="KEGG" id="iho:Igni_1335"/>
<dbReference type="PANTHER" id="PTHR43209:SF1">
    <property type="entry name" value="TRNA SULFURTRANSFERASE"/>
    <property type="match status" value="1"/>
</dbReference>
<sequence length="372" mass="40825">MTCAILAKTDIGMEKYVANVLRVPCKKVVPAPMGFKGLILIEECEDFEKAFQVVSKVPEVIRVMKAERCVRADLNELKRVAEEMASRLKGKRFAVRTVRRGKHPFTSVQVNAELGSVVLSKVDAEVDLSDPEAVLMVEIVGDRAFVSIVPPEYYALKKKKGKVDVSEVIRKVVVVQEPYLGPLEGVKEVSKRVGRVLQSFGVGTYYAALTEEADGDQLAEFLRGVREGAESRRRQREKSEGKANRLQIKVFDMYHLVASRGKKDLVVVFEPEGKSFEEVMEDLGRALRKARRVYLVLGSRKGVPMGLYKFADFVVDVAPGAVLSTETAVAAALEAVVIAFLASQRSDVGPALPLSGSREAGEGLGPLKDQEG</sequence>
<protein>
    <submittedName>
        <fullName evidence="4">THUMP domain protein</fullName>
    </submittedName>
</protein>
<evidence type="ECO:0000256" key="2">
    <source>
        <dbReference type="SAM" id="MobiDB-lite"/>
    </source>
</evidence>
<dbReference type="InterPro" id="IPR029028">
    <property type="entry name" value="Alpha/beta_knot_MTases"/>
</dbReference>
<dbReference type="GO" id="GO:0002937">
    <property type="term" value="P:tRNA 4-thiouridine biosynthesis"/>
    <property type="evidence" value="ECO:0007669"/>
    <property type="project" value="TreeGrafter"/>
</dbReference>
<proteinExistence type="predicted"/>
<evidence type="ECO:0000259" key="3">
    <source>
        <dbReference type="PROSITE" id="PS51165"/>
    </source>
</evidence>
<dbReference type="Proteomes" id="UP000000262">
    <property type="component" value="Chromosome"/>
</dbReference>
<dbReference type="HOGENOM" id="CLU_795999_0_0_2"/>
<feature type="domain" description="THUMP" evidence="3">
    <location>
        <begin position="48"/>
        <end position="150"/>
    </location>
</feature>
<reference evidence="4 5" key="1">
    <citation type="journal article" date="2008" name="Genome Biol.">
        <title>A genomic analysis of the archaeal system Ignicoccus hospitalis-Nanoarchaeum equitans.</title>
        <authorList>
            <person name="Podar M."/>
            <person name="Anderson I."/>
            <person name="Makarova K.S."/>
            <person name="Elkins J.G."/>
            <person name="Ivanova N."/>
            <person name="Wall M.A."/>
            <person name="Lykidis A."/>
            <person name="Mavromatis K."/>
            <person name="Sun H."/>
            <person name="Hudson M.E."/>
            <person name="Chen W."/>
            <person name="Deciu C."/>
            <person name="Hutchison D."/>
            <person name="Eads J.R."/>
            <person name="Anderson A."/>
            <person name="Fernandes F."/>
            <person name="Szeto E."/>
            <person name="Lapidus A."/>
            <person name="Kyrpides N.C."/>
            <person name="Saier M.H.Jr."/>
            <person name="Richardson P.M."/>
            <person name="Rachel R."/>
            <person name="Huber H."/>
            <person name="Eisen J.A."/>
            <person name="Koonin E.V."/>
            <person name="Keller M."/>
            <person name="Stetter K.O."/>
        </authorList>
    </citation>
    <scope>NUCLEOTIDE SEQUENCE [LARGE SCALE GENOMIC DNA]</scope>
    <source>
        <strain evidence="5">KIN4/I / DSM 18386 / JCM 14125</strain>
    </source>
</reference>
<dbReference type="eggNOG" id="arCOG00056">
    <property type="taxonomic scope" value="Archaea"/>
</dbReference>
<dbReference type="Pfam" id="PF14419">
    <property type="entry name" value="SPOUT_MTase_2"/>
    <property type="match status" value="1"/>
</dbReference>
<dbReference type="Pfam" id="PF02926">
    <property type="entry name" value="THUMP"/>
    <property type="match status" value="1"/>
</dbReference>
<dbReference type="GeneID" id="5561987"/>
<organism evidence="4 5">
    <name type="scientific">Ignicoccus hospitalis (strain KIN4/I / DSM 18386 / JCM 14125)</name>
    <dbReference type="NCBI Taxonomy" id="453591"/>
    <lineage>
        <taxon>Archaea</taxon>
        <taxon>Thermoproteota</taxon>
        <taxon>Thermoprotei</taxon>
        <taxon>Desulfurococcales</taxon>
        <taxon>Desulfurococcaceae</taxon>
        <taxon>Ignicoccus</taxon>
    </lineage>
</organism>
<keyword evidence="5" id="KW-1185">Reference proteome</keyword>
<dbReference type="STRING" id="453591.Igni_1335"/>
<dbReference type="PANTHER" id="PTHR43209">
    <property type="entry name" value="TRNA SULFURTRANSFERASE"/>
    <property type="match status" value="1"/>
</dbReference>
<gene>
    <name evidence="4" type="ordered locus">Igni_1335</name>
</gene>
<feature type="region of interest" description="Disordered" evidence="2">
    <location>
        <begin position="352"/>
        <end position="372"/>
    </location>
</feature>
<dbReference type="InterPro" id="IPR004114">
    <property type="entry name" value="THUMP_dom"/>
</dbReference>
<dbReference type="SMART" id="SM00981">
    <property type="entry name" value="THUMP"/>
    <property type="match status" value="1"/>
</dbReference>